<dbReference type="InterPro" id="IPR013342">
    <property type="entry name" value="Mandelate_racemase_C"/>
</dbReference>
<dbReference type="RefSeq" id="WP_046137789.1">
    <property type="nucleotide sequence ID" value="NZ_LANJ01000001.1"/>
</dbReference>
<name>A0A0F5QN09_9HYPH</name>
<keyword evidence="4" id="KW-1185">Reference proteome</keyword>
<dbReference type="GO" id="GO:0016829">
    <property type="term" value="F:lyase activity"/>
    <property type="evidence" value="ECO:0007669"/>
    <property type="project" value="UniProtKB-KW"/>
</dbReference>
<sequence>MSKITEVDVIPFTFEVDDLSLGNSKAMGVSNMVYEKGSKFRVMRYAIAIRTDDGLEGRYVTHWVGTQSALGQSIMLAPTLLGRDPEHRESIYDDLKREARAYDHMGHGPLDIALWDLYGRKYDASISSMLGGYRTRLPTYASTHHGQDVPGGLDTIEAFADFAVECQERGMPGFKIHGWHDGNKKREAAVIGAVRKAVGADMEIMVDPGCELRTYADALYVGRACDDNECLWYEDPYRDSSVSVIGQKMLRENLKTPLLVSEHIRGPEQKAAFALAGGCDMIHTDPEYDLGITGTMKIAHFAEAIGMDLQVHACGPAHRACVSAMRNTHFYEMALIGPGMPNLVPPVYKCGYDDQLTGLDANGTVPVPTGPGLGVDYDWDYVLGNKLSIHEFRLT</sequence>
<comment type="caution">
    <text evidence="3">The sequence shown here is derived from an EMBL/GenBank/DDBJ whole genome shotgun (WGS) entry which is preliminary data.</text>
</comment>
<dbReference type="AlphaFoldDB" id="A0A0F5QN09"/>
<evidence type="ECO:0000313" key="4">
    <source>
        <dbReference type="Proteomes" id="UP000033411"/>
    </source>
</evidence>
<reference evidence="3 4" key="1">
    <citation type="submission" date="2015-03" db="EMBL/GenBank/DDBJ databases">
        <authorList>
            <person name="Lepp D."/>
            <person name="Hassan Y.I."/>
            <person name="Li X.-Z."/>
            <person name="Zhou T."/>
        </authorList>
    </citation>
    <scope>NUCLEOTIDE SEQUENCE [LARGE SCALE GENOMIC DNA]</scope>
    <source>
        <strain evidence="3 4">E84</strain>
    </source>
</reference>
<dbReference type="PANTHER" id="PTHR48080">
    <property type="entry name" value="D-GALACTONATE DEHYDRATASE-RELATED"/>
    <property type="match status" value="1"/>
</dbReference>
<dbReference type="Pfam" id="PF02746">
    <property type="entry name" value="MR_MLE_N"/>
    <property type="match status" value="1"/>
</dbReference>
<dbReference type="Gene3D" id="3.20.20.120">
    <property type="entry name" value="Enolase-like C-terminal domain"/>
    <property type="match status" value="1"/>
</dbReference>
<dbReference type="STRING" id="1293439.WH87_00370"/>
<dbReference type="Pfam" id="PF13378">
    <property type="entry name" value="MR_MLE_C"/>
    <property type="match status" value="1"/>
</dbReference>
<dbReference type="Proteomes" id="UP000033411">
    <property type="component" value="Unassembled WGS sequence"/>
</dbReference>
<dbReference type="SMART" id="SM00922">
    <property type="entry name" value="MR_MLE"/>
    <property type="match status" value="1"/>
</dbReference>
<dbReference type="SUPFAM" id="SSF54826">
    <property type="entry name" value="Enolase N-terminal domain-like"/>
    <property type="match status" value="1"/>
</dbReference>
<dbReference type="InterPro" id="IPR034593">
    <property type="entry name" value="DgoD-like"/>
</dbReference>
<evidence type="ECO:0000256" key="1">
    <source>
        <dbReference type="ARBA" id="ARBA00023239"/>
    </source>
</evidence>
<dbReference type="InterPro" id="IPR029017">
    <property type="entry name" value="Enolase-like_N"/>
</dbReference>
<dbReference type="EMBL" id="LANJ01000001">
    <property type="protein sequence ID" value="KKC41444.1"/>
    <property type="molecule type" value="Genomic_DNA"/>
</dbReference>
<accession>A0A0F5QN09</accession>
<proteinExistence type="predicted"/>
<dbReference type="InterPro" id="IPR013341">
    <property type="entry name" value="Mandelate_racemase_N_dom"/>
</dbReference>
<dbReference type="SFLD" id="SFLDS00001">
    <property type="entry name" value="Enolase"/>
    <property type="match status" value="1"/>
</dbReference>
<dbReference type="SUPFAM" id="SSF51604">
    <property type="entry name" value="Enolase C-terminal domain-like"/>
    <property type="match status" value="1"/>
</dbReference>
<keyword evidence="1" id="KW-0456">Lyase</keyword>
<dbReference type="Gene3D" id="3.30.390.10">
    <property type="entry name" value="Enolase-like, N-terminal domain"/>
    <property type="match status" value="1"/>
</dbReference>
<evidence type="ECO:0000313" key="3">
    <source>
        <dbReference type="EMBL" id="KKC41444.1"/>
    </source>
</evidence>
<dbReference type="InterPro" id="IPR036849">
    <property type="entry name" value="Enolase-like_C_sf"/>
</dbReference>
<organism evidence="3 4">
    <name type="scientific">Devosia epidermidihirudinis</name>
    <dbReference type="NCBI Taxonomy" id="1293439"/>
    <lineage>
        <taxon>Bacteria</taxon>
        <taxon>Pseudomonadati</taxon>
        <taxon>Pseudomonadota</taxon>
        <taxon>Alphaproteobacteria</taxon>
        <taxon>Hyphomicrobiales</taxon>
        <taxon>Devosiaceae</taxon>
        <taxon>Devosia</taxon>
    </lineage>
</organism>
<protein>
    <submittedName>
        <fullName evidence="3">Mandelate racemase</fullName>
    </submittedName>
</protein>
<evidence type="ECO:0000259" key="2">
    <source>
        <dbReference type="SMART" id="SM00922"/>
    </source>
</evidence>
<dbReference type="InterPro" id="IPR029065">
    <property type="entry name" value="Enolase_C-like"/>
</dbReference>
<gene>
    <name evidence="3" type="ORF">WH87_00370</name>
</gene>
<feature type="domain" description="Mandelate racemase/muconate lactonizing enzyme C-terminal" evidence="2">
    <location>
        <begin position="156"/>
        <end position="257"/>
    </location>
</feature>
<dbReference type="PATRIC" id="fig|1293439.3.peg.81"/>
<dbReference type="PANTHER" id="PTHR48080:SF2">
    <property type="entry name" value="D-GALACTONATE DEHYDRATASE"/>
    <property type="match status" value="1"/>
</dbReference>